<evidence type="ECO:0000256" key="2">
    <source>
        <dbReference type="ARBA" id="ARBA00010617"/>
    </source>
</evidence>
<dbReference type="InterPro" id="IPR002401">
    <property type="entry name" value="Cyt_P450_E_grp-I"/>
</dbReference>
<dbReference type="RefSeq" id="XP_033650185.1">
    <property type="nucleotide sequence ID" value="XM_033802479.1"/>
</dbReference>
<dbReference type="PRINTS" id="PR00385">
    <property type="entry name" value="P450"/>
</dbReference>
<dbReference type="PANTHER" id="PTHR24305">
    <property type="entry name" value="CYTOCHROME P450"/>
    <property type="match status" value="1"/>
</dbReference>
<evidence type="ECO:0000256" key="6">
    <source>
        <dbReference type="ARBA" id="ARBA00023033"/>
    </source>
</evidence>
<dbReference type="InterPro" id="IPR036396">
    <property type="entry name" value="Cyt_P450_sf"/>
</dbReference>
<keyword evidence="3 7" id="KW-0479">Metal-binding</keyword>
<keyword evidence="5 7" id="KW-0408">Iron</keyword>
<evidence type="ECO:0000313" key="10">
    <source>
        <dbReference type="EMBL" id="KAF2272646.1"/>
    </source>
</evidence>
<dbReference type="PROSITE" id="PS00086">
    <property type="entry name" value="CYTOCHROME_P450"/>
    <property type="match status" value="1"/>
</dbReference>
<evidence type="ECO:0000256" key="7">
    <source>
        <dbReference type="PIRSR" id="PIRSR602401-1"/>
    </source>
</evidence>
<dbReference type="InterPro" id="IPR017972">
    <property type="entry name" value="Cyt_P450_CS"/>
</dbReference>
<evidence type="ECO:0000256" key="5">
    <source>
        <dbReference type="ARBA" id="ARBA00023004"/>
    </source>
</evidence>
<protein>
    <submittedName>
        <fullName evidence="10">Benzoate 4-monooxygenase cytochrome P450</fullName>
    </submittedName>
</protein>
<reference evidence="10" key="1">
    <citation type="journal article" date="2020" name="Stud. Mycol.">
        <title>101 Dothideomycetes genomes: a test case for predicting lifestyles and emergence of pathogens.</title>
        <authorList>
            <person name="Haridas S."/>
            <person name="Albert R."/>
            <person name="Binder M."/>
            <person name="Bloem J."/>
            <person name="Labutti K."/>
            <person name="Salamov A."/>
            <person name="Andreopoulos B."/>
            <person name="Baker S."/>
            <person name="Barry K."/>
            <person name="Bills G."/>
            <person name="Bluhm B."/>
            <person name="Cannon C."/>
            <person name="Castanera R."/>
            <person name="Culley D."/>
            <person name="Daum C."/>
            <person name="Ezra D."/>
            <person name="Gonzalez J."/>
            <person name="Henrissat B."/>
            <person name="Kuo A."/>
            <person name="Liang C."/>
            <person name="Lipzen A."/>
            <person name="Lutzoni F."/>
            <person name="Magnuson J."/>
            <person name="Mondo S."/>
            <person name="Nolan M."/>
            <person name="Ohm R."/>
            <person name="Pangilinan J."/>
            <person name="Park H.-J."/>
            <person name="Ramirez L."/>
            <person name="Alfaro M."/>
            <person name="Sun H."/>
            <person name="Tritt A."/>
            <person name="Yoshinaga Y."/>
            <person name="Zwiers L.-H."/>
            <person name="Turgeon B."/>
            <person name="Goodwin S."/>
            <person name="Spatafora J."/>
            <person name="Crous P."/>
            <person name="Grigoriev I."/>
        </authorList>
    </citation>
    <scope>NUCLEOTIDE SEQUENCE</scope>
    <source>
        <strain evidence="10">CBS 379.55</strain>
    </source>
</reference>
<evidence type="ECO:0000313" key="11">
    <source>
        <dbReference type="Proteomes" id="UP000800097"/>
    </source>
</evidence>
<dbReference type="CDD" id="cd11062">
    <property type="entry name" value="CYP58-like"/>
    <property type="match status" value="1"/>
</dbReference>
<dbReference type="PANTHER" id="PTHR24305:SF157">
    <property type="entry name" value="N-ACETYLTRYPTOPHAN 6-HYDROXYLASE IVOC-RELATED"/>
    <property type="match status" value="1"/>
</dbReference>
<keyword evidence="9" id="KW-0472">Membrane</keyword>
<comment type="cofactor">
    <cofactor evidence="1 7">
        <name>heme</name>
        <dbReference type="ChEBI" id="CHEBI:30413"/>
    </cofactor>
</comment>
<dbReference type="GeneID" id="54555654"/>
<proteinExistence type="inferred from homology"/>
<keyword evidence="9" id="KW-0812">Transmembrane</keyword>
<name>A0A6A6JAJ6_WESOR</name>
<dbReference type="PRINTS" id="PR00463">
    <property type="entry name" value="EP450I"/>
</dbReference>
<keyword evidence="7 8" id="KW-0349">Heme</keyword>
<dbReference type="GO" id="GO:0004497">
    <property type="term" value="F:monooxygenase activity"/>
    <property type="evidence" value="ECO:0007669"/>
    <property type="project" value="UniProtKB-KW"/>
</dbReference>
<dbReference type="GO" id="GO:0020037">
    <property type="term" value="F:heme binding"/>
    <property type="evidence" value="ECO:0007669"/>
    <property type="project" value="InterPro"/>
</dbReference>
<dbReference type="OrthoDB" id="3945418at2759"/>
<evidence type="ECO:0000256" key="1">
    <source>
        <dbReference type="ARBA" id="ARBA00001971"/>
    </source>
</evidence>
<dbReference type="Proteomes" id="UP000800097">
    <property type="component" value="Unassembled WGS sequence"/>
</dbReference>
<dbReference type="SUPFAM" id="SSF48264">
    <property type="entry name" value="Cytochrome P450"/>
    <property type="match status" value="1"/>
</dbReference>
<keyword evidence="11" id="KW-1185">Reference proteome</keyword>
<sequence>MGLIDVKEGILLAIAATVVYNAILTIYRLYFHPLAKFPGPKLAAATQWYELLRPLQKRAIYLGDSEDEQYGPIIRINPDEIHINDPDFYEEIYTSASKKRDRYSKWKLMAGSPLSTFSTIEHDLHRKRRGALNPFFARRSVARLEPRISQRVELLQSRLEEEMKSGSVLDTKAVYLALTMDVVSEYCYGKSYEFLRERDFKAGFKDFFNELFENVAVRRATPWLMWVMQRLPLECVVRFMPADKALKDMLSFQNWIRMEVEKILGGHREGKGEKGEGEYESIFSTLRDSEALPPEEKSVQRWVDEGFVLLAAGGETTAKTLSETLYYLLRNPETLERLRAELKTMMLKTTELATWAQLEQLPYLGVKPYLLPTAVINEGLRMSGDLSTRIPQVPHEALRYKEWVIPPRTPVSETNTLILNNPSIFPEPGLFQRNDLDKYMVSFSKGTRSCVGINLAHADLYLMLAGVFRRFDFELYETTDDDVRLVRDGFVPMAKVNSNGIRFIVKGEVK</sequence>
<evidence type="ECO:0000256" key="9">
    <source>
        <dbReference type="SAM" id="Phobius"/>
    </source>
</evidence>
<dbReference type="GO" id="GO:0005506">
    <property type="term" value="F:iron ion binding"/>
    <property type="evidence" value="ECO:0007669"/>
    <property type="project" value="InterPro"/>
</dbReference>
<accession>A0A6A6JAJ6</accession>
<keyword evidence="4 8" id="KW-0560">Oxidoreductase</keyword>
<dbReference type="GO" id="GO:0016705">
    <property type="term" value="F:oxidoreductase activity, acting on paired donors, with incorporation or reduction of molecular oxygen"/>
    <property type="evidence" value="ECO:0007669"/>
    <property type="project" value="InterPro"/>
</dbReference>
<dbReference type="EMBL" id="ML986518">
    <property type="protein sequence ID" value="KAF2272646.1"/>
    <property type="molecule type" value="Genomic_DNA"/>
</dbReference>
<comment type="similarity">
    <text evidence="2 8">Belongs to the cytochrome P450 family.</text>
</comment>
<feature type="binding site" description="axial binding residue" evidence="7">
    <location>
        <position position="450"/>
    </location>
    <ligand>
        <name>heme</name>
        <dbReference type="ChEBI" id="CHEBI:30413"/>
    </ligand>
    <ligandPart>
        <name>Fe</name>
        <dbReference type="ChEBI" id="CHEBI:18248"/>
    </ligandPart>
</feature>
<dbReference type="InterPro" id="IPR001128">
    <property type="entry name" value="Cyt_P450"/>
</dbReference>
<evidence type="ECO:0000256" key="4">
    <source>
        <dbReference type="ARBA" id="ARBA00023002"/>
    </source>
</evidence>
<feature type="transmembrane region" description="Helical" evidence="9">
    <location>
        <begin position="9"/>
        <end position="30"/>
    </location>
</feature>
<dbReference type="AlphaFoldDB" id="A0A6A6JAJ6"/>
<organism evidence="10 11">
    <name type="scientific">Westerdykella ornata</name>
    <dbReference type="NCBI Taxonomy" id="318751"/>
    <lineage>
        <taxon>Eukaryota</taxon>
        <taxon>Fungi</taxon>
        <taxon>Dikarya</taxon>
        <taxon>Ascomycota</taxon>
        <taxon>Pezizomycotina</taxon>
        <taxon>Dothideomycetes</taxon>
        <taxon>Pleosporomycetidae</taxon>
        <taxon>Pleosporales</taxon>
        <taxon>Sporormiaceae</taxon>
        <taxon>Westerdykella</taxon>
    </lineage>
</organism>
<keyword evidence="6 8" id="KW-0503">Monooxygenase</keyword>
<evidence type="ECO:0000256" key="3">
    <source>
        <dbReference type="ARBA" id="ARBA00022723"/>
    </source>
</evidence>
<evidence type="ECO:0000256" key="8">
    <source>
        <dbReference type="RuleBase" id="RU000461"/>
    </source>
</evidence>
<dbReference type="Gene3D" id="1.10.630.10">
    <property type="entry name" value="Cytochrome P450"/>
    <property type="match status" value="1"/>
</dbReference>
<dbReference type="Pfam" id="PF00067">
    <property type="entry name" value="p450"/>
    <property type="match status" value="1"/>
</dbReference>
<gene>
    <name evidence="10" type="ORF">EI97DRAFT_496479</name>
</gene>
<dbReference type="InterPro" id="IPR050121">
    <property type="entry name" value="Cytochrome_P450_monoxygenase"/>
</dbReference>
<keyword evidence="9" id="KW-1133">Transmembrane helix</keyword>